<protein>
    <submittedName>
        <fullName evidence="2">Uncharacterized protein</fullName>
    </submittedName>
</protein>
<proteinExistence type="predicted"/>
<evidence type="ECO:0000313" key="2">
    <source>
        <dbReference type="EMBL" id="KAF6821134.1"/>
    </source>
</evidence>
<accession>A0A8H6N5P5</accession>
<dbReference type="AlphaFoldDB" id="A0A8H6N5P5"/>
<sequence>MGSSELDSGRWPGYTLIARCRFEPMTPKVSPEPAEIARIQINNSNNSDTGNDDDDDDDDDDDGERGNCRGGMELTDWSRNGGAA</sequence>
<gene>
    <name evidence="2" type="ORF">CMUS01_11448</name>
</gene>
<feature type="region of interest" description="Disordered" evidence="1">
    <location>
        <begin position="25"/>
        <end position="84"/>
    </location>
</feature>
<feature type="compositionally biased region" description="Polar residues" evidence="1">
    <location>
        <begin position="40"/>
        <end position="49"/>
    </location>
</feature>
<keyword evidence="3" id="KW-1185">Reference proteome</keyword>
<name>A0A8H6N5P5_9PEZI</name>
<evidence type="ECO:0000256" key="1">
    <source>
        <dbReference type="SAM" id="MobiDB-lite"/>
    </source>
</evidence>
<organism evidence="2 3">
    <name type="scientific">Colletotrichum musicola</name>
    <dbReference type="NCBI Taxonomy" id="2175873"/>
    <lineage>
        <taxon>Eukaryota</taxon>
        <taxon>Fungi</taxon>
        <taxon>Dikarya</taxon>
        <taxon>Ascomycota</taxon>
        <taxon>Pezizomycotina</taxon>
        <taxon>Sordariomycetes</taxon>
        <taxon>Hypocreomycetidae</taxon>
        <taxon>Glomerellales</taxon>
        <taxon>Glomerellaceae</taxon>
        <taxon>Colletotrichum</taxon>
        <taxon>Colletotrichum orchidearum species complex</taxon>
    </lineage>
</organism>
<dbReference type="Proteomes" id="UP000639643">
    <property type="component" value="Unassembled WGS sequence"/>
</dbReference>
<evidence type="ECO:0000313" key="3">
    <source>
        <dbReference type="Proteomes" id="UP000639643"/>
    </source>
</evidence>
<feature type="compositionally biased region" description="Acidic residues" evidence="1">
    <location>
        <begin position="50"/>
        <end position="63"/>
    </location>
</feature>
<comment type="caution">
    <text evidence="2">The sequence shown here is derived from an EMBL/GenBank/DDBJ whole genome shotgun (WGS) entry which is preliminary data.</text>
</comment>
<dbReference type="EMBL" id="WIGM01000582">
    <property type="protein sequence ID" value="KAF6821134.1"/>
    <property type="molecule type" value="Genomic_DNA"/>
</dbReference>
<reference evidence="2" key="1">
    <citation type="journal article" date="2020" name="Phytopathology">
        <title>Genome Sequence Resources of Colletotrichum truncatum, C. plurivorum, C. musicola, and C. sojae: Four Species Pathogenic to Soybean (Glycine max).</title>
        <authorList>
            <person name="Rogerio F."/>
            <person name="Boufleur T.R."/>
            <person name="Ciampi-Guillardi M."/>
            <person name="Sukno S.A."/>
            <person name="Thon M.R."/>
            <person name="Massola Junior N.S."/>
            <person name="Baroncelli R."/>
        </authorList>
    </citation>
    <scope>NUCLEOTIDE SEQUENCE</scope>
    <source>
        <strain evidence="2">LFN0074</strain>
    </source>
</reference>